<evidence type="ECO:0000256" key="14">
    <source>
        <dbReference type="SAM" id="MobiDB-lite"/>
    </source>
</evidence>
<feature type="non-terminal residue" evidence="18">
    <location>
        <position position="2011"/>
    </location>
</feature>
<dbReference type="InterPro" id="IPR042228">
    <property type="entry name" value="Dynein_linker_3"/>
</dbReference>
<evidence type="ECO:0000259" key="17">
    <source>
        <dbReference type="Pfam" id="PF17852"/>
    </source>
</evidence>
<keyword evidence="4" id="KW-0493">Microtubule</keyword>
<evidence type="ECO:0000259" key="15">
    <source>
        <dbReference type="Pfam" id="PF08393"/>
    </source>
</evidence>
<evidence type="ECO:0000256" key="4">
    <source>
        <dbReference type="ARBA" id="ARBA00022701"/>
    </source>
</evidence>
<evidence type="ECO:0000256" key="7">
    <source>
        <dbReference type="ARBA" id="ARBA00023017"/>
    </source>
</evidence>
<dbReference type="Proteomes" id="UP001497623">
    <property type="component" value="Unassembled WGS sequence"/>
</dbReference>
<evidence type="ECO:0008006" key="20">
    <source>
        <dbReference type="Google" id="ProtNLM"/>
    </source>
</evidence>
<dbReference type="GO" id="GO:0007018">
    <property type="term" value="P:microtubule-based movement"/>
    <property type="evidence" value="ECO:0007669"/>
    <property type="project" value="InterPro"/>
</dbReference>
<dbReference type="FunFam" id="1.10.287.2620:FF:000002">
    <property type="entry name" value="Dynein heavy chain 2, axonemal"/>
    <property type="match status" value="1"/>
</dbReference>
<feature type="domain" description="Dynein heavy chain AAA 5 extension" evidence="17">
    <location>
        <begin position="1849"/>
        <end position="2002"/>
    </location>
</feature>
<evidence type="ECO:0000256" key="3">
    <source>
        <dbReference type="ARBA" id="ARBA00022490"/>
    </source>
</evidence>
<keyword evidence="3" id="KW-0963">Cytoplasm</keyword>
<dbReference type="InterPro" id="IPR026983">
    <property type="entry name" value="DHC"/>
</dbReference>
<comment type="subcellular location">
    <subcellularLocation>
        <location evidence="1">Cytoplasm</location>
        <location evidence="1">Cytoskeleton</location>
        <location evidence="1">Cilium axoneme</location>
    </subcellularLocation>
</comment>
<keyword evidence="8 13" id="KW-0175">Coiled coil</keyword>
<dbReference type="FunFam" id="3.40.50.300:FF:000063">
    <property type="entry name" value="dynein heavy chain 6, axonemal"/>
    <property type="match status" value="1"/>
</dbReference>
<dbReference type="InterPro" id="IPR013602">
    <property type="entry name" value="Dynein_heavy_linker"/>
</dbReference>
<evidence type="ECO:0000256" key="2">
    <source>
        <dbReference type="ARBA" id="ARBA00008887"/>
    </source>
</evidence>
<keyword evidence="7" id="KW-0243">Dynein</keyword>
<dbReference type="FunFam" id="1.20.58.1120:FF:000005">
    <property type="entry name" value="Dynein, axonemal, heavy chain 12"/>
    <property type="match status" value="1"/>
</dbReference>
<keyword evidence="6" id="KW-0067">ATP-binding</keyword>
<dbReference type="InterPro" id="IPR043157">
    <property type="entry name" value="Dynein_AAA1S"/>
</dbReference>
<dbReference type="PANTHER" id="PTHR22878:SF70">
    <property type="entry name" value="DYNEIN HEAVY CHAIN 2, AXONEMAL"/>
    <property type="match status" value="1"/>
</dbReference>
<evidence type="ECO:0000256" key="10">
    <source>
        <dbReference type="ARBA" id="ARBA00023175"/>
    </source>
</evidence>
<evidence type="ECO:0000256" key="1">
    <source>
        <dbReference type="ARBA" id="ARBA00004430"/>
    </source>
</evidence>
<dbReference type="Pfam" id="PF17852">
    <property type="entry name" value="Dynein_AAA_lid"/>
    <property type="match status" value="1"/>
</dbReference>
<organism evidence="18 19">
    <name type="scientific">Meganyctiphanes norvegica</name>
    <name type="common">Northern krill</name>
    <name type="synonym">Thysanopoda norvegica</name>
    <dbReference type="NCBI Taxonomy" id="48144"/>
    <lineage>
        <taxon>Eukaryota</taxon>
        <taxon>Metazoa</taxon>
        <taxon>Ecdysozoa</taxon>
        <taxon>Arthropoda</taxon>
        <taxon>Crustacea</taxon>
        <taxon>Multicrustacea</taxon>
        <taxon>Malacostraca</taxon>
        <taxon>Eumalacostraca</taxon>
        <taxon>Eucarida</taxon>
        <taxon>Euphausiacea</taxon>
        <taxon>Euphausiidae</taxon>
        <taxon>Meganyctiphanes</taxon>
    </lineage>
</organism>
<dbReference type="Gene3D" id="1.20.58.1120">
    <property type="match status" value="1"/>
</dbReference>
<keyword evidence="11" id="KW-0206">Cytoskeleton</keyword>
<evidence type="ECO:0000256" key="11">
    <source>
        <dbReference type="ARBA" id="ARBA00023212"/>
    </source>
</evidence>
<dbReference type="FunFam" id="1.10.8.710:FF:000004">
    <property type="entry name" value="Dynein axonemal heavy chain 6"/>
    <property type="match status" value="1"/>
</dbReference>
<keyword evidence="5" id="KW-0547">Nucleotide-binding</keyword>
<dbReference type="Gene3D" id="1.20.140.100">
    <property type="entry name" value="Dynein heavy chain, N-terminal domain 2"/>
    <property type="match status" value="1"/>
</dbReference>
<dbReference type="Gene3D" id="3.40.50.300">
    <property type="entry name" value="P-loop containing nucleotide triphosphate hydrolases"/>
    <property type="match status" value="2"/>
</dbReference>
<keyword evidence="9" id="KW-0969">Cilium</keyword>
<accession>A0AAV2QH40</accession>
<dbReference type="FunFam" id="3.40.50.300:FF:001328">
    <property type="entry name" value="Dynein heavy chain 6, axonemal"/>
    <property type="match status" value="1"/>
</dbReference>
<proteinExistence type="inferred from homology"/>
<dbReference type="GO" id="GO:0030286">
    <property type="term" value="C:dynein complex"/>
    <property type="evidence" value="ECO:0007669"/>
    <property type="project" value="UniProtKB-KW"/>
</dbReference>
<keyword evidence="12" id="KW-0966">Cell projection</keyword>
<evidence type="ECO:0000256" key="6">
    <source>
        <dbReference type="ARBA" id="ARBA00022840"/>
    </source>
</evidence>
<gene>
    <name evidence="18" type="ORF">MNOR_LOCUS12921</name>
</gene>
<dbReference type="GO" id="GO:0051959">
    <property type="term" value="F:dynein light intermediate chain binding"/>
    <property type="evidence" value="ECO:0007669"/>
    <property type="project" value="InterPro"/>
</dbReference>
<comment type="similarity">
    <text evidence="2">Belongs to the dynein heavy chain family.</text>
</comment>
<dbReference type="GO" id="GO:0005930">
    <property type="term" value="C:axoneme"/>
    <property type="evidence" value="ECO:0007669"/>
    <property type="project" value="UniProtKB-SubCell"/>
</dbReference>
<feature type="domain" description="Dynein heavy chain hydrolytic ATP-binding dynein motor region" evidence="16">
    <location>
        <begin position="1360"/>
        <end position="1683"/>
    </location>
</feature>
<dbReference type="GO" id="GO:0005874">
    <property type="term" value="C:microtubule"/>
    <property type="evidence" value="ECO:0007669"/>
    <property type="project" value="UniProtKB-KW"/>
</dbReference>
<dbReference type="FunFam" id="3.20.180.20:FF:000003">
    <property type="entry name" value="Dynein heavy chain 12, axonemal"/>
    <property type="match status" value="1"/>
</dbReference>
<dbReference type="InterPro" id="IPR027417">
    <property type="entry name" value="P-loop_NTPase"/>
</dbReference>
<name>A0AAV2QH40_MEGNR</name>
<sequence length="2011" mass="228876">MPALRIPMLPMDEKNRHRRRLEALSTLGLHTAPTLALARPRKQAEYIFQNRELSTIRRGVGSRSKKSTAAGASGGSGDADVAGPSADTTSEATDDTQPQASARPMTTAELTRKIKKHQAAIKRDRRRFITGNSRVPARTKASYLQMLENRQEFRRSLVKLLKVSAAKTPEGRAKLERRYHYFITRGLSMRTSPLQESWVTNILNLVPKHLRKPMGTCQQLMQQLQQDYESKMRKVAVDFVLNSGKSRPKPVPEDQEGSSRVALESFNPSRNSIRRNLHLLNSCMLQTLELWYREYSALHLVKIGEVMGGSGALELSQFTDGVATQLDHAHQMLDMWFTQIQTIFYKGFQKGHMPGFSQPVRLASFCNTAVNIMTHNLQSLGLLSLLSVTSSLCGSHPHLTDPAAIALWADKPTSGRGGGETEDNWLKEVIEESLEGEEVLAPPPGSSGHPDKPMMIKLHLQLQGEQVVFSPTFAEVEKSLLTMYDQMIEMTLSVPRLETKLFAEWEGRQGNIKPVIEEHVVERLREQVLREIARTSLAPEHHQTHYDQYNDLIKGQAEEDIQVFMSEPHDFEEYVQKLDEFSELRKDILNSSTQLNYPLNLIYLVNCVIIFVVELGPYEVHCEQLVKALVERVAALNRSLMENLHHQYTEAANALCDELKDITERALSTPGDTLELMSHKAYMEDIMENQLQVLEERIWKLHSQLQFLAENMALSAEECADTVQPLSWFIRLPEVFRQHLQIITEKRAEYEAQLKERREKFQEELQDYAEQSEEFQDLGDVNELHEYLRRAKSLYARLDHAANYIDQINKEEEALQWNSTHYPIRKQVTDRLAPFLKLYEVGCEWSDKLEGWLHSPVGTHDPDAIAQEVAATWRVVYKLEKGFSDIPAAKNVVIAVRQRIEAFRENLPLVQTLGNPGLKERHWEKISEVVGYPLRADASTTLQRLIDSNLEDYLSKFETVSEAASKEHVFERNLEKMKVEWQEMELVLRPHRDSDTWVLSAVEDIQFLLDDHIVKTQSMRSSPFIKPIEVEVVAWETTLSQLQEVMDEWLRVQATWIYLEPIFGSPDIMAQMPEEGRRFNTVDKTWKDIMKSVRQNTRVLSVLEVDKILERLRKSSELLELIQRGLNEYLEKKRLYFPRFFFLSNEELLEILSETKDPSRVQPHLKKCFEGVNSLDFGEDLEVIAIRSSEQEVISLTTIISTSKARGQVEKWLVQLESSVKDSIKKVVSDSMAAYSESPREQWALEWPGQAVLAVSQTFWTTEVSNAMSEGVAAIKDYYALCVNQIDIIVSLVRGQLSKQNRTTLGALVVIDVHSRDVLKDELIKKEVVCEHDFTWLSQLRYYWADNILRVRMINTELVYGYEYLGNTGRLVITSLTDRCYRTLTQALHLNLGGAPEGPAGTGKTETTKDLAKAVAKQCIVFNCSDGMDYISLAKFFKGLASCGAWACFDEFNRIELEVLSVVAQQILTLQRGLQTASPRLTLHGTEICFNALCVKIYPHCIASTSLPETAAALFRSVAMMIPNYGLIAEISLYAFGFVAARDCARKIVATYRLCSEQLSAQPHYDYGMRTVKAVLIASGSLKLKYPDMLEAEVVLRSVRDVNLPKFLAHDLPLFQGIISDLFPGVVLPDPDYSALNTAIKEVCVADGLRANDYFLTKIQQVYETMRVRHGFMLIGNSFGGKTVALRTLAKALTIMNERGENEEEKVVTCVINPKAITVGQLYGQFDPGSHEWSDGVMAVYFRKFAVSLTPDRKWMILDGPVDSVWIENINSVLDDNKKLCLNSGEVICLANTTNLIFEVQDLERASPATVSRCGMVYMEPLALGWKPLVETWLAKLPKTLTQMHRGVLTALFHRFVPPLLNFVRLNLSWFKLERSESYIQKGVSPTTDLNLVRGLMNIFDCFLDEFLDPAYTKNNPESDIRAHLESMFLFSTIWSLGGPLDDAGRAKFDVLIRELIAGPPSDDTMAEYLLEEVPPPPHDYQLPIPDEDTVFHYKFVKERHKRKKVWSDKL</sequence>
<feature type="domain" description="Dynein heavy chain linker" evidence="15">
    <location>
        <begin position="826"/>
        <end position="1230"/>
    </location>
</feature>
<dbReference type="Gene3D" id="1.10.8.710">
    <property type="match status" value="1"/>
</dbReference>
<dbReference type="GO" id="GO:0005524">
    <property type="term" value="F:ATP binding"/>
    <property type="evidence" value="ECO:0007669"/>
    <property type="project" value="UniProtKB-KW"/>
</dbReference>
<dbReference type="FunFam" id="1.20.140.100:FF:000004">
    <property type="entry name" value="Dynein axonemal heavy chain 6"/>
    <property type="match status" value="1"/>
</dbReference>
<dbReference type="InterPro" id="IPR035699">
    <property type="entry name" value="AAA_6"/>
</dbReference>
<dbReference type="Pfam" id="PF12774">
    <property type="entry name" value="AAA_6"/>
    <property type="match status" value="1"/>
</dbReference>
<dbReference type="EMBL" id="CAXKWB010007218">
    <property type="protein sequence ID" value="CAL4086129.1"/>
    <property type="molecule type" value="Genomic_DNA"/>
</dbReference>
<feature type="region of interest" description="Disordered" evidence="14">
    <location>
        <begin position="58"/>
        <end position="110"/>
    </location>
</feature>
<dbReference type="Gene3D" id="3.20.180.20">
    <property type="entry name" value="Dynein heavy chain, N-terminal domain 2"/>
    <property type="match status" value="1"/>
</dbReference>
<feature type="coiled-coil region" evidence="13">
    <location>
        <begin position="740"/>
        <end position="778"/>
    </location>
</feature>
<feature type="compositionally biased region" description="Low complexity" evidence="14">
    <location>
        <begin position="78"/>
        <end position="91"/>
    </location>
</feature>
<reference evidence="18 19" key="1">
    <citation type="submission" date="2024-05" db="EMBL/GenBank/DDBJ databases">
        <authorList>
            <person name="Wallberg A."/>
        </authorList>
    </citation>
    <scope>NUCLEOTIDE SEQUENCE [LARGE SCALE GENOMIC DNA]</scope>
</reference>
<dbReference type="Gene3D" id="1.10.287.2620">
    <property type="match status" value="1"/>
</dbReference>
<comment type="caution">
    <text evidence="18">The sequence shown here is derived from an EMBL/GenBank/DDBJ whole genome shotgun (WGS) entry which is preliminary data.</text>
</comment>
<dbReference type="Pfam" id="PF08393">
    <property type="entry name" value="DHC_N2"/>
    <property type="match status" value="1"/>
</dbReference>
<dbReference type="SUPFAM" id="SSF52540">
    <property type="entry name" value="P-loop containing nucleoside triphosphate hydrolases"/>
    <property type="match status" value="2"/>
</dbReference>
<evidence type="ECO:0000313" key="19">
    <source>
        <dbReference type="Proteomes" id="UP001497623"/>
    </source>
</evidence>
<dbReference type="PANTHER" id="PTHR22878">
    <property type="entry name" value="DYNEIN HEAVY CHAIN 6, AXONEMAL-LIKE-RELATED"/>
    <property type="match status" value="1"/>
</dbReference>
<evidence type="ECO:0000256" key="9">
    <source>
        <dbReference type="ARBA" id="ARBA00023069"/>
    </source>
</evidence>
<evidence type="ECO:0000256" key="8">
    <source>
        <dbReference type="ARBA" id="ARBA00023054"/>
    </source>
</evidence>
<dbReference type="InterPro" id="IPR042222">
    <property type="entry name" value="Dynein_2_N"/>
</dbReference>
<evidence type="ECO:0000259" key="16">
    <source>
        <dbReference type="Pfam" id="PF12774"/>
    </source>
</evidence>
<evidence type="ECO:0000256" key="12">
    <source>
        <dbReference type="ARBA" id="ARBA00023273"/>
    </source>
</evidence>
<evidence type="ECO:0000313" key="18">
    <source>
        <dbReference type="EMBL" id="CAL4086129.1"/>
    </source>
</evidence>
<keyword evidence="10" id="KW-0505">Motor protein</keyword>
<keyword evidence="19" id="KW-1185">Reference proteome</keyword>
<dbReference type="GO" id="GO:0045505">
    <property type="term" value="F:dynein intermediate chain binding"/>
    <property type="evidence" value="ECO:0007669"/>
    <property type="project" value="InterPro"/>
</dbReference>
<evidence type="ECO:0000256" key="5">
    <source>
        <dbReference type="ARBA" id="ARBA00022741"/>
    </source>
</evidence>
<evidence type="ECO:0000256" key="13">
    <source>
        <dbReference type="SAM" id="Coils"/>
    </source>
</evidence>
<dbReference type="InterPro" id="IPR041466">
    <property type="entry name" value="Dynein_AAA5_ext"/>
</dbReference>
<protein>
    <recommendedName>
        <fullName evidence="20">Dynein heavy chain</fullName>
    </recommendedName>
</protein>
<dbReference type="Gene3D" id="1.10.472.130">
    <property type="match status" value="1"/>
</dbReference>